<keyword evidence="3" id="KW-0807">Transducer</keyword>
<evidence type="ECO:0000256" key="3">
    <source>
        <dbReference type="PROSITE-ProRule" id="PRU00284"/>
    </source>
</evidence>
<gene>
    <name evidence="5" type="ORF">PSQ39_01555</name>
</gene>
<name>A0ABT5MA50_9BURK</name>
<keyword evidence="6" id="KW-1185">Reference proteome</keyword>
<feature type="domain" description="Methyl-accepting transducer" evidence="4">
    <location>
        <begin position="27"/>
        <end position="136"/>
    </location>
</feature>
<dbReference type="RefSeq" id="WP_273924834.1">
    <property type="nucleotide sequence ID" value="NZ_JAQSIO010000001.1"/>
</dbReference>
<keyword evidence="1" id="KW-0145">Chemotaxis</keyword>
<evidence type="ECO:0000313" key="5">
    <source>
        <dbReference type="EMBL" id="MDD0813306.1"/>
    </source>
</evidence>
<dbReference type="InterPro" id="IPR004089">
    <property type="entry name" value="MCPsignal_dom"/>
</dbReference>
<dbReference type="PROSITE" id="PS50111">
    <property type="entry name" value="CHEMOTAXIS_TRANSDUC_2"/>
    <property type="match status" value="1"/>
</dbReference>
<evidence type="ECO:0000256" key="1">
    <source>
        <dbReference type="ARBA" id="ARBA00022500"/>
    </source>
</evidence>
<dbReference type="PRINTS" id="PR00260">
    <property type="entry name" value="CHEMTRNSDUCR"/>
</dbReference>
<comment type="similarity">
    <text evidence="2">Belongs to the methyl-accepting chemotaxis (MCP) protein family.</text>
</comment>
<evidence type="ECO:0000256" key="2">
    <source>
        <dbReference type="ARBA" id="ARBA00029447"/>
    </source>
</evidence>
<dbReference type="EMBL" id="JAQSIO010000001">
    <property type="protein sequence ID" value="MDD0813306.1"/>
    <property type="molecule type" value="Genomic_DNA"/>
</dbReference>
<organism evidence="5 6">
    <name type="scientific">Curvibacter microcysteis</name>
    <dbReference type="NCBI Taxonomy" id="3026419"/>
    <lineage>
        <taxon>Bacteria</taxon>
        <taxon>Pseudomonadati</taxon>
        <taxon>Pseudomonadota</taxon>
        <taxon>Betaproteobacteria</taxon>
        <taxon>Burkholderiales</taxon>
        <taxon>Comamonadaceae</taxon>
        <taxon>Curvibacter</taxon>
    </lineage>
</organism>
<sequence length="136" mass="14288">MIHSLKTESVVGLAPICMLSRCCIQASLFSGREAARAGEQGRGFAVVASEVRVLAPRSTQAASEIKTLIQSSQEEVAQGANVAQRAGASIEDTVQSTSRVSQLLSEIATGAREQSQSLDQVGSAIQDLGLMTQQKL</sequence>
<dbReference type="InterPro" id="IPR004090">
    <property type="entry name" value="Chemotax_Me-accpt_rcpt"/>
</dbReference>
<comment type="caution">
    <text evidence="5">The sequence shown here is derived from an EMBL/GenBank/DDBJ whole genome shotgun (WGS) entry which is preliminary data.</text>
</comment>
<reference evidence="5 6" key="1">
    <citation type="submission" date="2023-02" db="EMBL/GenBank/DDBJ databases">
        <title>Bacterial whole genome sequence for Curvibacter sp. HBC28.</title>
        <authorList>
            <person name="Le V."/>
            <person name="Ko S.-R."/>
            <person name="Ahn C.-Y."/>
            <person name="Oh H.-M."/>
        </authorList>
    </citation>
    <scope>NUCLEOTIDE SEQUENCE [LARGE SCALE GENOMIC DNA]</scope>
    <source>
        <strain evidence="5 6">HBC28</strain>
    </source>
</reference>
<dbReference type="PANTHER" id="PTHR43531">
    <property type="entry name" value="PROTEIN ICFG"/>
    <property type="match status" value="1"/>
</dbReference>
<proteinExistence type="inferred from homology"/>
<accession>A0ABT5MA50</accession>
<dbReference type="InterPro" id="IPR051310">
    <property type="entry name" value="MCP_chemotaxis"/>
</dbReference>
<dbReference type="Pfam" id="PF00015">
    <property type="entry name" value="MCPsignal"/>
    <property type="match status" value="1"/>
</dbReference>
<evidence type="ECO:0000313" key="6">
    <source>
        <dbReference type="Proteomes" id="UP001528672"/>
    </source>
</evidence>
<dbReference type="Gene3D" id="1.10.287.950">
    <property type="entry name" value="Methyl-accepting chemotaxis protein"/>
    <property type="match status" value="1"/>
</dbReference>
<evidence type="ECO:0000259" key="4">
    <source>
        <dbReference type="PROSITE" id="PS50111"/>
    </source>
</evidence>
<dbReference type="PANTHER" id="PTHR43531:SF11">
    <property type="entry name" value="METHYL-ACCEPTING CHEMOTAXIS PROTEIN 3"/>
    <property type="match status" value="1"/>
</dbReference>
<dbReference type="SUPFAM" id="SSF58104">
    <property type="entry name" value="Methyl-accepting chemotaxis protein (MCP) signaling domain"/>
    <property type="match status" value="1"/>
</dbReference>
<dbReference type="Proteomes" id="UP001528672">
    <property type="component" value="Unassembled WGS sequence"/>
</dbReference>
<protein>
    <submittedName>
        <fullName evidence="5">Methyl-accepting chemotaxis protein</fullName>
    </submittedName>
</protein>